<evidence type="ECO:0000313" key="3">
    <source>
        <dbReference type="EMBL" id="CUS20919.1"/>
    </source>
</evidence>
<proteinExistence type="predicted"/>
<accession>A0A0P1KMF2</accession>
<keyword evidence="1" id="KW-0472">Membrane</keyword>
<evidence type="ECO:0000256" key="1">
    <source>
        <dbReference type="SAM" id="Phobius"/>
    </source>
</evidence>
<reference evidence="4" key="1">
    <citation type="submission" date="2015-10" db="EMBL/GenBank/DDBJ databases">
        <authorList>
            <person name="Devillers H."/>
        </authorList>
    </citation>
    <scope>NUCLEOTIDE SEQUENCE [LARGE SCALE GENOMIC DNA]</scope>
</reference>
<evidence type="ECO:0000259" key="2">
    <source>
        <dbReference type="PROSITE" id="PS50132"/>
    </source>
</evidence>
<feature type="transmembrane region" description="Helical" evidence="1">
    <location>
        <begin position="320"/>
        <end position="339"/>
    </location>
</feature>
<dbReference type="Gene3D" id="1.10.167.10">
    <property type="entry name" value="Regulator of G-protein Signalling 4, domain 2"/>
    <property type="match status" value="1"/>
</dbReference>
<sequence length="438" mass="50051">MSSVSTDLHAQRLPTLYEVLNRQTAAPVDLWTFYTFLSQYPYAINFLDFWIDAMAHLRLCKDYVKGVRESFVEWEDSQDRSAAAANRDSRDSRDSLSSSLLLEALMNDGFLDYEDSKRVSRFLQGQTDSPRLTRLLDNWQKQADHDASGAPFKSPLTGLVDEFLKTQAQDFQKARITSKELLNNARNIVHTYLLAPEESSRYLINLPDHMRQNTVHMVLEEKRHDPDVFEQLKAISFQFLEMDCFPKFLSCVALHNLHDDITSSSLSDPFAILGSSAPRRRRSLFARYTTLSRVVLGMVFLWMGLWLGYTLVFLNYSRGIRVTTIVPFFLGFYFIWCGIYKIDILYALCGVTQTLVSNELVSSKDLEIGLNRNAVHNKTRQSTSPAFRIFGGTSRLVSVQQPFVNSMLRRRALWCLALALAGTAVFTVIFSCVPGHRL</sequence>
<name>A0A0P1KMF2_9SACH</name>
<dbReference type="PANTHER" id="PTHR13155">
    <property type="entry name" value="A-KINASE ANCHOR PROTEINS"/>
    <property type="match status" value="1"/>
</dbReference>
<dbReference type="Pfam" id="PF00615">
    <property type="entry name" value="RGS"/>
    <property type="match status" value="1"/>
</dbReference>
<evidence type="ECO:0000313" key="4">
    <source>
        <dbReference type="Proteomes" id="UP000236544"/>
    </source>
</evidence>
<organism evidence="3 4">
    <name type="scientific">Lachancea quebecensis</name>
    <dbReference type="NCBI Taxonomy" id="1654605"/>
    <lineage>
        <taxon>Eukaryota</taxon>
        <taxon>Fungi</taxon>
        <taxon>Dikarya</taxon>
        <taxon>Ascomycota</taxon>
        <taxon>Saccharomycotina</taxon>
        <taxon>Saccharomycetes</taxon>
        <taxon>Saccharomycetales</taxon>
        <taxon>Saccharomycetaceae</taxon>
        <taxon>Lachancea</taxon>
    </lineage>
</organism>
<dbReference type="InterPro" id="IPR052246">
    <property type="entry name" value="Cell_Polariz_PKAAnc"/>
</dbReference>
<dbReference type="Proteomes" id="UP000236544">
    <property type="component" value="Unassembled WGS sequence"/>
</dbReference>
<protein>
    <submittedName>
        <fullName evidence="3">LAQU0S02e01376g1_1</fullName>
    </submittedName>
</protein>
<feature type="transmembrane region" description="Helical" evidence="1">
    <location>
        <begin position="413"/>
        <end position="436"/>
    </location>
</feature>
<dbReference type="InterPro" id="IPR036305">
    <property type="entry name" value="RGS_sf"/>
</dbReference>
<dbReference type="SUPFAM" id="SSF48097">
    <property type="entry name" value="Regulator of G-protein signaling, RGS"/>
    <property type="match status" value="1"/>
</dbReference>
<dbReference type="EMBL" id="LN890542">
    <property type="protein sequence ID" value="CUS20919.1"/>
    <property type="molecule type" value="Genomic_DNA"/>
</dbReference>
<keyword evidence="4" id="KW-1185">Reference proteome</keyword>
<keyword evidence="1" id="KW-1133">Transmembrane helix</keyword>
<dbReference type="PANTHER" id="PTHR13155:SF1">
    <property type="entry name" value="A-KINASE ANCHOR PROTEIN 10, MITOCHONDRIAL"/>
    <property type="match status" value="1"/>
</dbReference>
<dbReference type="OrthoDB" id="5584247at2759"/>
<dbReference type="GO" id="GO:0005886">
    <property type="term" value="C:plasma membrane"/>
    <property type="evidence" value="ECO:0007669"/>
    <property type="project" value="TreeGrafter"/>
</dbReference>
<feature type="domain" description="RGS" evidence="2">
    <location>
        <begin position="160"/>
        <end position="258"/>
    </location>
</feature>
<dbReference type="InterPro" id="IPR044926">
    <property type="entry name" value="RGS_subdomain_2"/>
</dbReference>
<gene>
    <name evidence="3" type="ORF">LAQU0_S02e01376g</name>
</gene>
<keyword evidence="1" id="KW-0812">Transmembrane</keyword>
<dbReference type="SMART" id="SM00315">
    <property type="entry name" value="RGS"/>
    <property type="match status" value="1"/>
</dbReference>
<dbReference type="GO" id="GO:0008104">
    <property type="term" value="P:intracellular protein localization"/>
    <property type="evidence" value="ECO:0007669"/>
    <property type="project" value="TreeGrafter"/>
</dbReference>
<dbReference type="AlphaFoldDB" id="A0A0P1KMF2"/>
<feature type="transmembrane region" description="Helical" evidence="1">
    <location>
        <begin position="290"/>
        <end position="314"/>
    </location>
</feature>
<dbReference type="InterPro" id="IPR016137">
    <property type="entry name" value="RGS"/>
</dbReference>
<dbReference type="PROSITE" id="PS50132">
    <property type="entry name" value="RGS"/>
    <property type="match status" value="1"/>
</dbReference>